<dbReference type="STRING" id="280332.CQ12_26085"/>
<protein>
    <recommendedName>
        <fullName evidence="3">Protein kinase domain-containing protein</fullName>
    </recommendedName>
</protein>
<organism evidence="1 2">
    <name type="scientific">Bradyrhizobium jicamae</name>
    <dbReference type="NCBI Taxonomy" id="280332"/>
    <lineage>
        <taxon>Bacteria</taxon>
        <taxon>Pseudomonadati</taxon>
        <taxon>Pseudomonadota</taxon>
        <taxon>Alphaproteobacteria</taxon>
        <taxon>Hyphomicrobiales</taxon>
        <taxon>Nitrobacteraceae</taxon>
        <taxon>Bradyrhizobium</taxon>
    </lineage>
</organism>
<comment type="caution">
    <text evidence="1">The sequence shown here is derived from an EMBL/GenBank/DDBJ whole genome shotgun (WGS) entry which is preliminary data.</text>
</comment>
<evidence type="ECO:0008006" key="3">
    <source>
        <dbReference type="Google" id="ProtNLM"/>
    </source>
</evidence>
<dbReference type="OrthoDB" id="6026908at2"/>
<sequence length="76" mass="8585">MKSCVVFRPSPPKLFMLNLNAWLIFELCDGSSPHDVAQRYRKNVGSQMSDREAGRQLAIGIKNLHDQGLIELKVTD</sequence>
<evidence type="ECO:0000313" key="2">
    <source>
        <dbReference type="Proteomes" id="UP000050863"/>
    </source>
</evidence>
<dbReference type="EMBL" id="LLXZ01000143">
    <property type="protein sequence ID" value="KRR03494.1"/>
    <property type="molecule type" value="Genomic_DNA"/>
</dbReference>
<name>A0A0R3LEU7_9BRAD</name>
<accession>A0A0R3LEU7</accession>
<dbReference type="AlphaFoldDB" id="A0A0R3LEU7"/>
<keyword evidence="2" id="KW-1185">Reference proteome</keyword>
<proteinExistence type="predicted"/>
<evidence type="ECO:0000313" key="1">
    <source>
        <dbReference type="EMBL" id="KRR03494.1"/>
    </source>
</evidence>
<gene>
    <name evidence="1" type="ORF">CQ12_26085</name>
</gene>
<reference evidence="1 2" key="1">
    <citation type="submission" date="2014-03" db="EMBL/GenBank/DDBJ databases">
        <title>Bradyrhizobium valentinum sp. nov., isolated from effective nodules of Lupinus mariae-josephae, a lupine endemic of basic-lime soils in Eastern Spain.</title>
        <authorList>
            <person name="Duran D."/>
            <person name="Rey L."/>
            <person name="Navarro A."/>
            <person name="Busquets A."/>
            <person name="Imperial J."/>
            <person name="Ruiz-Argueso T."/>
        </authorList>
    </citation>
    <scope>NUCLEOTIDE SEQUENCE [LARGE SCALE GENOMIC DNA]</scope>
    <source>
        <strain evidence="1 2">PAC68</strain>
    </source>
</reference>
<dbReference type="Proteomes" id="UP000050863">
    <property type="component" value="Unassembled WGS sequence"/>
</dbReference>